<dbReference type="RefSeq" id="WP_142812026.1">
    <property type="nucleotide sequence ID" value="NZ_CP036282.1"/>
</dbReference>
<dbReference type="Gene3D" id="3.90.550.10">
    <property type="entry name" value="Spore Coat Polysaccharide Biosynthesis Protein SpsA, Chain A"/>
    <property type="match status" value="1"/>
</dbReference>
<proteinExistence type="inferred from homology"/>
<evidence type="ECO:0000256" key="3">
    <source>
        <dbReference type="ARBA" id="ARBA00022723"/>
    </source>
</evidence>
<evidence type="ECO:0000259" key="9">
    <source>
        <dbReference type="Pfam" id="PF12804"/>
    </source>
</evidence>
<keyword evidence="4 8" id="KW-0547">Nucleotide-binding</keyword>
<reference evidence="11" key="1">
    <citation type="submission" date="2019-02" db="EMBL/GenBank/DDBJ databases">
        <title>Complete genome sequence of Rhodoferax sp. Gr-4.</title>
        <authorList>
            <person name="Jin L."/>
        </authorList>
    </citation>
    <scope>NUCLEOTIDE SEQUENCE [LARGE SCALE GENOMIC DNA]</scope>
    <source>
        <strain evidence="11">Gr-4</strain>
    </source>
</reference>
<dbReference type="InterPro" id="IPR025877">
    <property type="entry name" value="MobA-like_NTP_Trfase"/>
</dbReference>
<dbReference type="InterPro" id="IPR029044">
    <property type="entry name" value="Nucleotide-diphossugar_trans"/>
</dbReference>
<organism evidence="10 11">
    <name type="scientific">Rhodoferax aquaticus</name>
    <dbReference type="NCBI Taxonomy" id="2527691"/>
    <lineage>
        <taxon>Bacteria</taxon>
        <taxon>Pseudomonadati</taxon>
        <taxon>Pseudomonadota</taxon>
        <taxon>Betaproteobacteria</taxon>
        <taxon>Burkholderiales</taxon>
        <taxon>Comamonadaceae</taxon>
        <taxon>Rhodoferax</taxon>
    </lineage>
</organism>
<keyword evidence="2 8" id="KW-0808">Transferase</keyword>
<dbReference type="NCBIfam" id="TIGR02665">
    <property type="entry name" value="molyb_mobA"/>
    <property type="match status" value="1"/>
</dbReference>
<feature type="binding site" evidence="8">
    <location>
        <position position="117"/>
    </location>
    <ligand>
        <name>GTP</name>
        <dbReference type="ChEBI" id="CHEBI:37565"/>
    </ligand>
</feature>
<evidence type="ECO:0000256" key="2">
    <source>
        <dbReference type="ARBA" id="ARBA00022679"/>
    </source>
</evidence>
<dbReference type="GO" id="GO:0046872">
    <property type="term" value="F:metal ion binding"/>
    <property type="evidence" value="ECO:0007669"/>
    <property type="project" value="UniProtKB-KW"/>
</dbReference>
<dbReference type="CDD" id="cd02503">
    <property type="entry name" value="MobA"/>
    <property type="match status" value="1"/>
</dbReference>
<feature type="domain" description="MobA-like NTP transferase" evidence="9">
    <location>
        <begin position="16"/>
        <end position="187"/>
    </location>
</feature>
<comment type="domain">
    <text evidence="8">The N-terminal domain determines nucleotide recognition and specific binding, while the C-terminal domain determines the specific binding to the target protein.</text>
</comment>
<dbReference type="PANTHER" id="PTHR19136:SF81">
    <property type="entry name" value="MOLYBDENUM COFACTOR GUANYLYLTRANSFERASE"/>
    <property type="match status" value="1"/>
</dbReference>
<comment type="subunit">
    <text evidence="8">Monomer.</text>
</comment>
<keyword evidence="7 8" id="KW-0501">Molybdenum cofactor biosynthesis</keyword>
<keyword evidence="6 8" id="KW-0342">GTP-binding</keyword>
<evidence type="ECO:0000313" key="10">
    <source>
        <dbReference type="EMBL" id="QDL54866.1"/>
    </source>
</evidence>
<comment type="catalytic activity">
    <reaction evidence="8">
        <text>Mo-molybdopterin + GTP + H(+) = Mo-molybdopterin guanine dinucleotide + diphosphate</text>
        <dbReference type="Rhea" id="RHEA:34243"/>
        <dbReference type="ChEBI" id="CHEBI:15378"/>
        <dbReference type="ChEBI" id="CHEBI:33019"/>
        <dbReference type="ChEBI" id="CHEBI:37565"/>
        <dbReference type="ChEBI" id="CHEBI:71302"/>
        <dbReference type="ChEBI" id="CHEBI:71310"/>
        <dbReference type="EC" id="2.7.7.77"/>
    </reaction>
</comment>
<evidence type="ECO:0000313" key="11">
    <source>
        <dbReference type="Proteomes" id="UP000317365"/>
    </source>
</evidence>
<dbReference type="Pfam" id="PF12804">
    <property type="entry name" value="NTP_transf_3"/>
    <property type="match status" value="1"/>
</dbReference>
<dbReference type="GO" id="GO:0005737">
    <property type="term" value="C:cytoplasm"/>
    <property type="evidence" value="ECO:0007669"/>
    <property type="project" value="UniProtKB-SubCell"/>
</dbReference>
<feature type="binding site" evidence="8">
    <location>
        <begin position="19"/>
        <end position="21"/>
    </location>
    <ligand>
        <name>GTP</name>
        <dbReference type="ChEBI" id="CHEBI:37565"/>
    </ligand>
</feature>
<dbReference type="KEGG" id="rhg:EXZ61_12195"/>
<dbReference type="EC" id="2.7.7.77" evidence="8"/>
<dbReference type="AlphaFoldDB" id="A0A515EQD9"/>
<comment type="similarity">
    <text evidence="8">Belongs to the MobA family.</text>
</comment>
<feature type="binding site" evidence="8">
    <location>
        <position position="117"/>
    </location>
    <ligand>
        <name>Mg(2+)</name>
        <dbReference type="ChEBI" id="CHEBI:18420"/>
    </ligand>
</feature>
<keyword evidence="1 8" id="KW-0963">Cytoplasm</keyword>
<dbReference type="PANTHER" id="PTHR19136">
    <property type="entry name" value="MOLYBDENUM COFACTOR GUANYLYLTRANSFERASE"/>
    <property type="match status" value="1"/>
</dbReference>
<accession>A0A515EQD9</accession>
<evidence type="ECO:0000256" key="7">
    <source>
        <dbReference type="ARBA" id="ARBA00023150"/>
    </source>
</evidence>
<evidence type="ECO:0000256" key="1">
    <source>
        <dbReference type="ARBA" id="ARBA00022490"/>
    </source>
</evidence>
<dbReference type="SUPFAM" id="SSF53448">
    <property type="entry name" value="Nucleotide-diphospho-sugar transferases"/>
    <property type="match status" value="1"/>
</dbReference>
<sequence>MADVEMRSISANGVCAVVLAGGQATRMGNLDKGLQEYQGSPLAVWVAQRLALQTTGCPDYIAINANRNVAEYATYGYPVWADSAPQCMGPLEGFDTALTNAKAFALTSQHVLTVPCDTPEFPSSLLERLMQALDRSPAQVAFAVSVHQADDGTSVRRLQPTFCLMHISVHLRLHAYLQSGGRKVTEWLRLENAVEALFECKGQNADSFANANTLAELEAIAQRQRLLRQTN</sequence>
<evidence type="ECO:0000256" key="6">
    <source>
        <dbReference type="ARBA" id="ARBA00023134"/>
    </source>
</evidence>
<comment type="subcellular location">
    <subcellularLocation>
        <location evidence="8">Cytoplasm</location>
    </subcellularLocation>
</comment>
<dbReference type="GO" id="GO:1902758">
    <property type="term" value="P:bis(molybdopterin guanine dinucleotide)molybdenum biosynthetic process"/>
    <property type="evidence" value="ECO:0007669"/>
    <property type="project" value="TreeGrafter"/>
</dbReference>
<comment type="function">
    <text evidence="8">Transfers a GMP moiety from GTP to Mo-molybdopterin (Mo-MPT) cofactor (Moco or molybdenum cofactor) to form Mo-molybdopterin guanine dinucleotide (Mo-MGD) cofactor.</text>
</comment>
<keyword evidence="10" id="KW-0548">Nucleotidyltransferase</keyword>
<keyword evidence="5 8" id="KW-0460">Magnesium</keyword>
<reference evidence="11" key="2">
    <citation type="journal article" date="2020" name="Int. J. Syst. Evol. Microbiol.">
        <title>Genomic insights into a novel species Rhodoferax aquaticus sp. nov., isolated from freshwater.</title>
        <authorList>
            <person name="Li T."/>
            <person name="Zhuo Y."/>
            <person name="Jin C.Z."/>
            <person name="Wu X."/>
            <person name="Ko S.R."/>
            <person name="Jin F.J."/>
            <person name="Ahn C.Y."/>
            <person name="Oh H.M."/>
            <person name="Lee H.G."/>
            <person name="Jin L."/>
        </authorList>
    </citation>
    <scope>NUCLEOTIDE SEQUENCE [LARGE SCALE GENOMIC DNA]</scope>
    <source>
        <strain evidence="11">Gr-4</strain>
    </source>
</reference>
<comment type="cofactor">
    <cofactor evidence="8">
        <name>Mg(2+)</name>
        <dbReference type="ChEBI" id="CHEBI:18420"/>
    </cofactor>
</comment>
<keyword evidence="11" id="KW-1185">Reference proteome</keyword>
<feature type="binding site" evidence="8">
    <location>
        <position position="32"/>
    </location>
    <ligand>
        <name>GTP</name>
        <dbReference type="ChEBI" id="CHEBI:37565"/>
    </ligand>
</feature>
<evidence type="ECO:0000256" key="5">
    <source>
        <dbReference type="ARBA" id="ARBA00022842"/>
    </source>
</evidence>
<dbReference type="GO" id="GO:0005525">
    <property type="term" value="F:GTP binding"/>
    <property type="evidence" value="ECO:0007669"/>
    <property type="project" value="UniProtKB-UniRule"/>
</dbReference>
<protein>
    <recommendedName>
        <fullName evidence="8">Molybdenum cofactor guanylyltransferase</fullName>
        <shortName evidence="8">MoCo guanylyltransferase</shortName>
        <ecNumber evidence="8">2.7.7.77</ecNumber>
    </recommendedName>
    <alternativeName>
        <fullName evidence="8">GTP:molybdopterin guanylyltransferase</fullName>
    </alternativeName>
    <alternativeName>
        <fullName evidence="8">Mo-MPT guanylyltransferase</fullName>
    </alternativeName>
    <alternativeName>
        <fullName evidence="8">Molybdopterin guanylyltransferase</fullName>
    </alternativeName>
    <alternativeName>
        <fullName evidence="8">Molybdopterin-guanine dinucleotide synthase</fullName>
        <shortName evidence="8">MGD synthase</shortName>
    </alternativeName>
</protein>
<dbReference type="GO" id="GO:0061603">
    <property type="term" value="F:molybdenum cofactor guanylyltransferase activity"/>
    <property type="evidence" value="ECO:0007669"/>
    <property type="project" value="UniProtKB-EC"/>
</dbReference>
<dbReference type="InterPro" id="IPR013482">
    <property type="entry name" value="Molybde_CF_guanTrfase"/>
</dbReference>
<feature type="binding site" evidence="8">
    <location>
        <position position="82"/>
    </location>
    <ligand>
        <name>GTP</name>
        <dbReference type="ChEBI" id="CHEBI:37565"/>
    </ligand>
</feature>
<gene>
    <name evidence="8 10" type="primary">mobA</name>
    <name evidence="10" type="ORF">EXZ61_12195</name>
</gene>
<dbReference type="EMBL" id="CP036282">
    <property type="protein sequence ID" value="QDL54866.1"/>
    <property type="molecule type" value="Genomic_DNA"/>
</dbReference>
<dbReference type="Proteomes" id="UP000317365">
    <property type="component" value="Chromosome"/>
</dbReference>
<evidence type="ECO:0000256" key="8">
    <source>
        <dbReference type="HAMAP-Rule" id="MF_00316"/>
    </source>
</evidence>
<feature type="binding site" evidence="8">
    <location>
        <position position="64"/>
    </location>
    <ligand>
        <name>GTP</name>
        <dbReference type="ChEBI" id="CHEBI:37565"/>
    </ligand>
</feature>
<dbReference type="HAMAP" id="MF_00316">
    <property type="entry name" value="MobA"/>
    <property type="match status" value="1"/>
</dbReference>
<evidence type="ECO:0000256" key="4">
    <source>
        <dbReference type="ARBA" id="ARBA00022741"/>
    </source>
</evidence>
<name>A0A515EQD9_9BURK</name>
<keyword evidence="3 8" id="KW-0479">Metal-binding</keyword>